<sequence length="350" mass="39138">MPRKTTQGNKRTRSPSRSDTSNSGGTPPPQNKKPRISRNSKTPVSIRKITTSKSKAAAAAEEKDDPDDIQSQPSSGSSPPFVSQDQEDDEAIIERSTAHPRDDEVQGEEAIKALMGRIDREEFIKLLGATAAEFLRKGEEVVTEDVKPKGKGHEGGSGRISKVQQIWEGVVETWEDPEGEGESEHEEEAENLANALGAPFERLQAHSSTSLNEVTYTINQALQNALEHFKADTIPQNMRDWRDSLVEINGRTKEHWDKTVAFIAAKKEKMQGIIKQIHEINKQKGQIIEQAKKDFESALERHAIEMEGYKQGVLKSKEKYKEQLIKAQDKESIGKEVNMAFKKLLDKSTL</sequence>
<gene>
    <name evidence="2" type="ORF">I302_00920</name>
    <name evidence="3" type="ORF">I302_102231</name>
</gene>
<reference evidence="2" key="1">
    <citation type="submission" date="2013-07" db="EMBL/GenBank/DDBJ databases">
        <title>The Genome Sequence of Cryptococcus bestiolae CBS10118.</title>
        <authorList>
            <consortium name="The Broad Institute Genome Sequencing Platform"/>
            <person name="Cuomo C."/>
            <person name="Litvintseva A."/>
            <person name="Chen Y."/>
            <person name="Heitman J."/>
            <person name="Sun S."/>
            <person name="Springer D."/>
            <person name="Dromer F."/>
            <person name="Young S.K."/>
            <person name="Zeng Q."/>
            <person name="Gargeya S."/>
            <person name="Fitzgerald M."/>
            <person name="Abouelleil A."/>
            <person name="Alvarado L."/>
            <person name="Berlin A.M."/>
            <person name="Chapman S.B."/>
            <person name="Dewar J."/>
            <person name="Goldberg J."/>
            <person name="Griggs A."/>
            <person name="Gujja S."/>
            <person name="Hansen M."/>
            <person name="Howarth C."/>
            <person name="Imamovic A."/>
            <person name="Larimer J."/>
            <person name="McCowan C."/>
            <person name="Murphy C."/>
            <person name="Pearson M."/>
            <person name="Priest M."/>
            <person name="Roberts A."/>
            <person name="Saif S."/>
            <person name="Shea T."/>
            <person name="Sykes S."/>
            <person name="Wortman J."/>
            <person name="Nusbaum C."/>
            <person name="Birren B."/>
        </authorList>
    </citation>
    <scope>NUCLEOTIDE SEQUENCE [LARGE SCALE GENOMIC DNA]</scope>
    <source>
        <strain evidence="2">CBS 10118</strain>
    </source>
</reference>
<keyword evidence="4" id="KW-1185">Reference proteome</keyword>
<reference evidence="3" key="4">
    <citation type="submission" date="2024-02" db="EMBL/GenBank/DDBJ databases">
        <title>Comparative genomics of Cryptococcus and Kwoniella reveals pathogenesis evolution and contrasting modes of karyotype evolution via chromosome fusion or intercentromeric recombination.</title>
        <authorList>
            <person name="Coelho M.A."/>
            <person name="David-Palma M."/>
            <person name="Shea T."/>
            <person name="Bowers K."/>
            <person name="McGinley-Smith S."/>
            <person name="Mohammad A.W."/>
            <person name="Gnirke A."/>
            <person name="Yurkov A.M."/>
            <person name="Nowrousian M."/>
            <person name="Sun S."/>
            <person name="Cuomo C.A."/>
            <person name="Heitman J."/>
        </authorList>
    </citation>
    <scope>NUCLEOTIDE SEQUENCE</scope>
    <source>
        <strain evidence="3">CBS 10118</strain>
    </source>
</reference>
<feature type="compositionally biased region" description="Polar residues" evidence="1">
    <location>
        <begin position="1"/>
        <end position="25"/>
    </location>
</feature>
<evidence type="ECO:0000256" key="1">
    <source>
        <dbReference type="SAM" id="MobiDB-lite"/>
    </source>
</evidence>
<proteinExistence type="predicted"/>
<evidence type="ECO:0000313" key="3">
    <source>
        <dbReference type="EMBL" id="WVW80253.1"/>
    </source>
</evidence>
<evidence type="ECO:0000313" key="4">
    <source>
        <dbReference type="Proteomes" id="UP000092730"/>
    </source>
</evidence>
<dbReference type="KEGG" id="kbi:30205319"/>
<feature type="region of interest" description="Disordered" evidence="1">
    <location>
        <begin position="1"/>
        <end position="107"/>
    </location>
</feature>
<dbReference type="GeneID" id="30205319"/>
<dbReference type="EMBL" id="KI894018">
    <property type="protein sequence ID" value="OCF29415.1"/>
    <property type="molecule type" value="Genomic_DNA"/>
</dbReference>
<feature type="compositionally biased region" description="Low complexity" evidence="1">
    <location>
        <begin position="69"/>
        <end position="84"/>
    </location>
</feature>
<dbReference type="EMBL" id="CP144541">
    <property type="protein sequence ID" value="WVW80253.1"/>
    <property type="molecule type" value="Genomic_DNA"/>
</dbReference>
<feature type="compositionally biased region" description="Polar residues" evidence="1">
    <location>
        <begin position="39"/>
        <end position="51"/>
    </location>
</feature>
<evidence type="ECO:0000313" key="2">
    <source>
        <dbReference type="EMBL" id="OCF29415.1"/>
    </source>
</evidence>
<dbReference type="Proteomes" id="UP000092730">
    <property type="component" value="Chromosome 1"/>
</dbReference>
<reference evidence="3" key="2">
    <citation type="submission" date="2013-07" db="EMBL/GenBank/DDBJ databases">
        <authorList>
            <consortium name="The Broad Institute Genome Sequencing Platform"/>
            <person name="Cuomo C."/>
            <person name="Litvintseva A."/>
            <person name="Chen Y."/>
            <person name="Heitman J."/>
            <person name="Sun S."/>
            <person name="Springer D."/>
            <person name="Dromer F."/>
            <person name="Young S.K."/>
            <person name="Zeng Q."/>
            <person name="Gargeya S."/>
            <person name="Fitzgerald M."/>
            <person name="Abouelleil A."/>
            <person name="Alvarado L."/>
            <person name="Berlin A.M."/>
            <person name="Chapman S.B."/>
            <person name="Dewar J."/>
            <person name="Goldberg J."/>
            <person name="Griggs A."/>
            <person name="Gujja S."/>
            <person name="Hansen M."/>
            <person name="Howarth C."/>
            <person name="Imamovic A."/>
            <person name="Larimer J."/>
            <person name="McCowan C."/>
            <person name="Murphy C."/>
            <person name="Pearson M."/>
            <person name="Priest M."/>
            <person name="Roberts A."/>
            <person name="Saif S."/>
            <person name="Shea T."/>
            <person name="Sykes S."/>
            <person name="Wortman J."/>
            <person name="Nusbaum C."/>
            <person name="Birren B."/>
        </authorList>
    </citation>
    <scope>NUCLEOTIDE SEQUENCE</scope>
    <source>
        <strain evidence="3">CBS 10118</strain>
    </source>
</reference>
<reference evidence="2" key="3">
    <citation type="submission" date="2014-01" db="EMBL/GenBank/DDBJ databases">
        <title>Evolution of pathogenesis and genome organization in the Tremellales.</title>
        <authorList>
            <person name="Cuomo C."/>
            <person name="Litvintseva A."/>
            <person name="Heitman J."/>
            <person name="Chen Y."/>
            <person name="Sun S."/>
            <person name="Springer D."/>
            <person name="Dromer F."/>
            <person name="Young S."/>
            <person name="Zeng Q."/>
            <person name="Chapman S."/>
            <person name="Gujja S."/>
            <person name="Saif S."/>
            <person name="Birren B."/>
        </authorList>
    </citation>
    <scope>NUCLEOTIDE SEQUENCE</scope>
    <source>
        <strain evidence="2">CBS 10118</strain>
    </source>
</reference>
<feature type="compositionally biased region" description="Basic and acidic residues" evidence="1">
    <location>
        <begin position="92"/>
        <end position="104"/>
    </location>
</feature>
<dbReference type="AlphaFoldDB" id="A0A1B9GEJ8"/>
<dbReference type="RefSeq" id="XP_019050485.1">
    <property type="nucleotide sequence ID" value="XM_019187607.1"/>
</dbReference>
<protein>
    <submittedName>
        <fullName evidence="2">Uncharacterized protein</fullName>
    </submittedName>
</protein>
<accession>A0A1B9GEJ8</accession>
<organism evidence="2">
    <name type="scientific">Kwoniella bestiolae CBS 10118</name>
    <dbReference type="NCBI Taxonomy" id="1296100"/>
    <lineage>
        <taxon>Eukaryota</taxon>
        <taxon>Fungi</taxon>
        <taxon>Dikarya</taxon>
        <taxon>Basidiomycota</taxon>
        <taxon>Agaricomycotina</taxon>
        <taxon>Tremellomycetes</taxon>
        <taxon>Tremellales</taxon>
        <taxon>Cryptococcaceae</taxon>
        <taxon>Kwoniella</taxon>
    </lineage>
</organism>
<dbReference type="OrthoDB" id="2565354at2759"/>
<dbReference type="VEuPathDB" id="FungiDB:I302_00920"/>
<name>A0A1B9GEJ8_9TREE</name>